<dbReference type="STRING" id="39947.A0A0P0W6N1"/>
<gene>
    <name evidence="1" type="ordered locus">Os04g0143932</name>
    <name evidence="1" type="ORF">OSNPB_040143932</name>
</gene>
<accession>A0A0P0W6N1</accession>
<proteinExistence type="predicted"/>
<dbReference type="InParanoid" id="A0A0P0W6N1"/>
<organism evidence="1 2">
    <name type="scientific">Oryza sativa subsp. japonica</name>
    <name type="common">Rice</name>
    <dbReference type="NCBI Taxonomy" id="39947"/>
    <lineage>
        <taxon>Eukaryota</taxon>
        <taxon>Viridiplantae</taxon>
        <taxon>Streptophyta</taxon>
        <taxon>Embryophyta</taxon>
        <taxon>Tracheophyta</taxon>
        <taxon>Spermatophyta</taxon>
        <taxon>Magnoliopsida</taxon>
        <taxon>Liliopsida</taxon>
        <taxon>Poales</taxon>
        <taxon>Poaceae</taxon>
        <taxon>BOP clade</taxon>
        <taxon>Oryzoideae</taxon>
        <taxon>Oryzeae</taxon>
        <taxon>Oryzinae</taxon>
        <taxon>Oryza</taxon>
        <taxon>Oryza sativa</taxon>
    </lineage>
</organism>
<dbReference type="AlphaFoldDB" id="A0A0P0W6N1"/>
<name>A0A0P0W6N1_ORYSJ</name>
<dbReference type="SUPFAM" id="SSF47473">
    <property type="entry name" value="EF-hand"/>
    <property type="match status" value="1"/>
</dbReference>
<dbReference type="Gramene" id="Os04t0143932-00">
    <property type="protein sequence ID" value="Os04t0143932-00"/>
    <property type="gene ID" value="Os04g0143932"/>
</dbReference>
<reference evidence="1 2" key="2">
    <citation type="journal article" date="2013" name="Plant Cell Physiol.">
        <title>Rice Annotation Project Database (RAP-DB): an integrative and interactive database for rice genomics.</title>
        <authorList>
            <person name="Sakai H."/>
            <person name="Lee S.S."/>
            <person name="Tanaka T."/>
            <person name="Numa H."/>
            <person name="Kim J."/>
            <person name="Kawahara Y."/>
            <person name="Wakimoto H."/>
            <person name="Yang C.C."/>
            <person name="Iwamoto M."/>
            <person name="Abe T."/>
            <person name="Yamada Y."/>
            <person name="Muto A."/>
            <person name="Inokuchi H."/>
            <person name="Ikemura T."/>
            <person name="Matsumoto T."/>
            <person name="Sasaki T."/>
            <person name="Itoh T."/>
        </authorList>
    </citation>
    <scope>NUCLEOTIDE SEQUENCE [LARGE SCALE GENOMIC DNA]</scope>
    <source>
        <strain evidence="2">cv. Nipponbare</strain>
    </source>
</reference>
<reference evidence="1 2" key="3">
    <citation type="journal article" date="2013" name="Rice">
        <title>Improvement of the Oryza sativa Nipponbare reference genome using next generation sequence and optical map data.</title>
        <authorList>
            <person name="Kawahara Y."/>
            <person name="de la Bastide M."/>
            <person name="Hamilton J.P."/>
            <person name="Kanamori H."/>
            <person name="McCombie W.R."/>
            <person name="Ouyang S."/>
            <person name="Schwartz D.C."/>
            <person name="Tanaka T."/>
            <person name="Wu J."/>
            <person name="Zhou S."/>
            <person name="Childs K.L."/>
            <person name="Davidson R.M."/>
            <person name="Lin H."/>
            <person name="Quesada-Ocampo L."/>
            <person name="Vaillancourt B."/>
            <person name="Sakai H."/>
            <person name="Lee S.S."/>
            <person name="Kim J."/>
            <person name="Numa H."/>
            <person name="Itoh T."/>
            <person name="Buell C.R."/>
            <person name="Matsumoto T."/>
        </authorList>
    </citation>
    <scope>NUCLEOTIDE SEQUENCE [LARGE SCALE GENOMIC DNA]</scope>
    <source>
        <strain evidence="2">cv. Nipponbare</strain>
    </source>
</reference>
<evidence type="ECO:0000313" key="2">
    <source>
        <dbReference type="Proteomes" id="UP000059680"/>
    </source>
</evidence>
<dbReference type="Gene3D" id="1.10.238.10">
    <property type="entry name" value="EF-hand"/>
    <property type="match status" value="1"/>
</dbReference>
<protein>
    <submittedName>
        <fullName evidence="1">Os04g0143932 protein</fullName>
    </submittedName>
</protein>
<dbReference type="SMR" id="A0A0P0W6N1"/>
<dbReference type="EMBL" id="AP014960">
    <property type="protein sequence ID" value="BAS87775.1"/>
    <property type="molecule type" value="Genomic_DNA"/>
</dbReference>
<dbReference type="PaxDb" id="39947-A0A0P0W6N1"/>
<dbReference type="FunCoup" id="A0A0P0W6N1">
    <property type="interactions" value="5"/>
</dbReference>
<feature type="non-terminal residue" evidence="1">
    <location>
        <position position="1"/>
    </location>
</feature>
<evidence type="ECO:0000313" key="1">
    <source>
        <dbReference type="EMBL" id="BAS87775.1"/>
    </source>
</evidence>
<dbReference type="FunFam" id="1.10.238.10:FF:000641">
    <property type="entry name" value="Os02g0253601 protein"/>
    <property type="match status" value="1"/>
</dbReference>
<dbReference type="Proteomes" id="UP000059680">
    <property type="component" value="Chromosome 4"/>
</dbReference>
<dbReference type="InterPro" id="IPR011992">
    <property type="entry name" value="EF-hand-dom_pair"/>
</dbReference>
<reference evidence="2" key="1">
    <citation type="journal article" date="2005" name="Nature">
        <title>The map-based sequence of the rice genome.</title>
        <authorList>
            <consortium name="International rice genome sequencing project (IRGSP)"/>
            <person name="Matsumoto T."/>
            <person name="Wu J."/>
            <person name="Kanamori H."/>
            <person name="Katayose Y."/>
            <person name="Fujisawa M."/>
            <person name="Namiki N."/>
            <person name="Mizuno H."/>
            <person name="Yamamoto K."/>
            <person name="Antonio B.A."/>
            <person name="Baba T."/>
            <person name="Sakata K."/>
            <person name="Nagamura Y."/>
            <person name="Aoki H."/>
            <person name="Arikawa K."/>
            <person name="Arita K."/>
            <person name="Bito T."/>
            <person name="Chiden Y."/>
            <person name="Fujitsuka N."/>
            <person name="Fukunaka R."/>
            <person name="Hamada M."/>
            <person name="Harada C."/>
            <person name="Hayashi A."/>
            <person name="Hijishita S."/>
            <person name="Honda M."/>
            <person name="Hosokawa S."/>
            <person name="Ichikawa Y."/>
            <person name="Idonuma A."/>
            <person name="Iijima M."/>
            <person name="Ikeda M."/>
            <person name="Ikeno M."/>
            <person name="Ito K."/>
            <person name="Ito S."/>
            <person name="Ito T."/>
            <person name="Ito Y."/>
            <person name="Ito Y."/>
            <person name="Iwabuchi A."/>
            <person name="Kamiya K."/>
            <person name="Karasawa W."/>
            <person name="Kurita K."/>
            <person name="Katagiri S."/>
            <person name="Kikuta A."/>
            <person name="Kobayashi H."/>
            <person name="Kobayashi N."/>
            <person name="Machita K."/>
            <person name="Maehara T."/>
            <person name="Masukawa M."/>
            <person name="Mizubayashi T."/>
            <person name="Mukai Y."/>
            <person name="Nagasaki H."/>
            <person name="Nagata Y."/>
            <person name="Naito S."/>
            <person name="Nakashima M."/>
            <person name="Nakama Y."/>
            <person name="Nakamichi Y."/>
            <person name="Nakamura M."/>
            <person name="Meguro A."/>
            <person name="Negishi M."/>
            <person name="Ohta I."/>
            <person name="Ohta T."/>
            <person name="Okamoto M."/>
            <person name="Ono N."/>
            <person name="Saji S."/>
            <person name="Sakaguchi M."/>
            <person name="Sakai K."/>
            <person name="Shibata M."/>
            <person name="Shimokawa T."/>
            <person name="Song J."/>
            <person name="Takazaki Y."/>
            <person name="Terasawa K."/>
            <person name="Tsugane M."/>
            <person name="Tsuji K."/>
            <person name="Ueda S."/>
            <person name="Waki K."/>
            <person name="Yamagata H."/>
            <person name="Yamamoto M."/>
            <person name="Yamamoto S."/>
            <person name="Yamane H."/>
            <person name="Yoshiki S."/>
            <person name="Yoshihara R."/>
            <person name="Yukawa K."/>
            <person name="Zhong H."/>
            <person name="Yano M."/>
            <person name="Yuan Q."/>
            <person name="Ouyang S."/>
            <person name="Liu J."/>
            <person name="Jones K.M."/>
            <person name="Gansberger K."/>
            <person name="Moffat K."/>
            <person name="Hill J."/>
            <person name="Bera J."/>
            <person name="Fadrosh D."/>
            <person name="Jin S."/>
            <person name="Johri S."/>
            <person name="Kim M."/>
            <person name="Overton L."/>
            <person name="Reardon M."/>
            <person name="Tsitrin T."/>
            <person name="Vuong H."/>
            <person name="Weaver B."/>
            <person name="Ciecko A."/>
            <person name="Tallon L."/>
            <person name="Jackson J."/>
            <person name="Pai G."/>
            <person name="Aken S.V."/>
            <person name="Utterback T."/>
            <person name="Reidmuller S."/>
            <person name="Feldblyum T."/>
            <person name="Hsiao J."/>
            <person name="Zismann V."/>
            <person name="Iobst S."/>
            <person name="de Vazeille A.R."/>
            <person name="Buell C.R."/>
            <person name="Ying K."/>
            <person name="Li Y."/>
            <person name="Lu T."/>
            <person name="Huang Y."/>
            <person name="Zhao Q."/>
            <person name="Feng Q."/>
            <person name="Zhang L."/>
            <person name="Zhu J."/>
            <person name="Weng Q."/>
            <person name="Mu J."/>
            <person name="Lu Y."/>
            <person name="Fan D."/>
            <person name="Liu Y."/>
            <person name="Guan J."/>
            <person name="Zhang Y."/>
            <person name="Yu S."/>
            <person name="Liu X."/>
            <person name="Zhang Y."/>
            <person name="Hong G."/>
            <person name="Han B."/>
            <person name="Choisne N."/>
            <person name="Demange N."/>
            <person name="Orjeda G."/>
            <person name="Samain S."/>
            <person name="Cattolico L."/>
            <person name="Pelletier E."/>
            <person name="Couloux A."/>
            <person name="Segurens B."/>
            <person name="Wincker P."/>
            <person name="D'Hont A."/>
            <person name="Scarpelli C."/>
            <person name="Weissenbach J."/>
            <person name="Salanoubat M."/>
            <person name="Quetier F."/>
            <person name="Yu Y."/>
            <person name="Kim H.R."/>
            <person name="Rambo T."/>
            <person name="Currie J."/>
            <person name="Collura K."/>
            <person name="Luo M."/>
            <person name="Yang T."/>
            <person name="Ammiraju J.S.S."/>
            <person name="Engler F."/>
            <person name="Soderlund C."/>
            <person name="Wing R.A."/>
            <person name="Palmer L.E."/>
            <person name="de la Bastide M."/>
            <person name="Spiegel L."/>
            <person name="Nascimento L."/>
            <person name="Zutavern T."/>
            <person name="O'Shaughnessy A."/>
            <person name="Dike S."/>
            <person name="Dedhia N."/>
            <person name="Preston R."/>
            <person name="Balija V."/>
            <person name="McCombie W.R."/>
            <person name="Chow T."/>
            <person name="Chen H."/>
            <person name="Chung M."/>
            <person name="Chen C."/>
            <person name="Shaw J."/>
            <person name="Wu H."/>
            <person name="Hsiao K."/>
            <person name="Chao Y."/>
            <person name="Chu M."/>
            <person name="Cheng C."/>
            <person name="Hour A."/>
            <person name="Lee P."/>
            <person name="Lin S."/>
            <person name="Lin Y."/>
            <person name="Liou J."/>
            <person name="Liu S."/>
            <person name="Hsing Y."/>
            <person name="Raghuvanshi S."/>
            <person name="Mohanty A."/>
            <person name="Bharti A.K."/>
            <person name="Gaur A."/>
            <person name="Gupta V."/>
            <person name="Kumar D."/>
            <person name="Ravi V."/>
            <person name="Vij S."/>
            <person name="Kapur A."/>
            <person name="Khurana P."/>
            <person name="Khurana P."/>
            <person name="Khurana J.P."/>
            <person name="Tyagi A.K."/>
            <person name="Gaikwad K."/>
            <person name="Singh A."/>
            <person name="Dalal V."/>
            <person name="Srivastava S."/>
            <person name="Dixit A."/>
            <person name="Pal A.K."/>
            <person name="Ghazi I.A."/>
            <person name="Yadav M."/>
            <person name="Pandit A."/>
            <person name="Bhargava A."/>
            <person name="Sureshbabu K."/>
            <person name="Batra K."/>
            <person name="Sharma T.R."/>
            <person name="Mohapatra T."/>
            <person name="Singh N.K."/>
            <person name="Messing J."/>
            <person name="Nelson A.B."/>
            <person name="Fuks G."/>
            <person name="Kavchok S."/>
            <person name="Keizer G."/>
            <person name="Linton E."/>
            <person name="Llaca V."/>
            <person name="Song R."/>
            <person name="Tanyolac B."/>
            <person name="Young S."/>
            <person name="Ho-Il K."/>
            <person name="Hahn J.H."/>
            <person name="Sangsakoo G."/>
            <person name="Vanavichit A."/>
            <person name="de Mattos Luiz.A.T."/>
            <person name="Zimmer P.D."/>
            <person name="Malone G."/>
            <person name="Dellagostin O."/>
            <person name="de Oliveira A.C."/>
            <person name="Bevan M."/>
            <person name="Bancroft I."/>
            <person name="Minx P."/>
            <person name="Cordum H."/>
            <person name="Wilson R."/>
            <person name="Cheng Z."/>
            <person name="Jin W."/>
            <person name="Jiang J."/>
            <person name="Leong S.A."/>
            <person name="Iwama H."/>
            <person name="Gojobori T."/>
            <person name="Itoh T."/>
            <person name="Niimura Y."/>
            <person name="Fujii Y."/>
            <person name="Habara T."/>
            <person name="Sakai H."/>
            <person name="Sato Y."/>
            <person name="Wilson G."/>
            <person name="Kumar K."/>
            <person name="McCouch S."/>
            <person name="Juretic N."/>
            <person name="Hoen D."/>
            <person name="Wright S."/>
            <person name="Bruskiewich R."/>
            <person name="Bureau T."/>
            <person name="Miyao A."/>
            <person name="Hirochika H."/>
            <person name="Nishikawa T."/>
            <person name="Kadowaki K."/>
            <person name="Sugiura M."/>
            <person name="Burr B."/>
            <person name="Sasaki T."/>
        </authorList>
    </citation>
    <scope>NUCLEOTIDE SEQUENCE [LARGE SCALE GENOMIC DNA]</scope>
    <source>
        <strain evidence="2">cv. Nipponbare</strain>
    </source>
</reference>
<keyword evidence="2" id="KW-1185">Reference proteome</keyword>
<sequence length="47" mass="5122">SPSSITTKKFGTMMHTLGLNPTKAELQDVISEVGNIDFHKFLSLIAC</sequence>